<evidence type="ECO:0000313" key="10">
    <source>
        <dbReference type="Proteomes" id="UP000009231"/>
    </source>
</evidence>
<dbReference type="PRINTS" id="PR00352">
    <property type="entry name" value="3FE4SFRDOXIN"/>
</dbReference>
<comment type="cofactor">
    <cofactor evidence="1">
        <name>[4Fe-4S] cluster</name>
        <dbReference type="ChEBI" id="CHEBI:49883"/>
    </cofactor>
</comment>
<keyword evidence="6 7" id="KW-0411">Iron-sulfur</keyword>
<dbReference type="EMBL" id="CP002772">
    <property type="protein sequence ID" value="AEG17797.1"/>
    <property type="molecule type" value="Genomic_DNA"/>
</dbReference>
<keyword evidence="2 7" id="KW-0813">Transport</keyword>
<organism evidence="9 10">
    <name type="scientific">Methanobacterium paludis (strain DSM 25820 / JCM 18151 / SWAN1)</name>
    <dbReference type="NCBI Taxonomy" id="868131"/>
    <lineage>
        <taxon>Archaea</taxon>
        <taxon>Methanobacteriati</taxon>
        <taxon>Methanobacteriota</taxon>
        <taxon>Methanomada group</taxon>
        <taxon>Methanobacteria</taxon>
        <taxon>Methanobacteriales</taxon>
        <taxon>Methanobacteriaceae</taxon>
        <taxon>Methanobacterium</taxon>
    </lineage>
</organism>
<evidence type="ECO:0000259" key="8">
    <source>
        <dbReference type="PROSITE" id="PS51379"/>
    </source>
</evidence>
<evidence type="ECO:0000256" key="4">
    <source>
        <dbReference type="ARBA" id="ARBA00022982"/>
    </source>
</evidence>
<dbReference type="GO" id="GO:0005506">
    <property type="term" value="F:iron ion binding"/>
    <property type="evidence" value="ECO:0007669"/>
    <property type="project" value="UniProtKB-UniRule"/>
</dbReference>
<feature type="domain" description="4Fe-4S ferredoxin-type" evidence="8">
    <location>
        <begin position="2"/>
        <end position="30"/>
    </location>
</feature>
<evidence type="ECO:0000256" key="7">
    <source>
        <dbReference type="RuleBase" id="RU368020"/>
    </source>
</evidence>
<dbReference type="InterPro" id="IPR051269">
    <property type="entry name" value="Fe-S_cluster_ET"/>
</dbReference>
<gene>
    <name evidence="9" type="ordered locus">MSWAN_0765</name>
</gene>
<dbReference type="GO" id="GO:0051536">
    <property type="term" value="F:iron-sulfur cluster binding"/>
    <property type="evidence" value="ECO:0007669"/>
    <property type="project" value="UniProtKB-KW"/>
</dbReference>
<dbReference type="InterPro" id="IPR017900">
    <property type="entry name" value="4Fe4S_Fe_S_CS"/>
</dbReference>
<keyword evidence="3 7" id="KW-0479">Metal-binding</keyword>
<dbReference type="Proteomes" id="UP000009231">
    <property type="component" value="Chromosome"/>
</dbReference>
<sequence>MFKIVLERKKCTSCGTCEDTCPEIFELIDDGFSHIKGANVEDVEELEIEDASCSVDAAEVCPVMCIHVYENGEEIV</sequence>
<proteinExistence type="predicted"/>
<dbReference type="STRING" id="868131.MSWAN_0765"/>
<dbReference type="InterPro" id="IPR001080">
    <property type="entry name" value="3Fe4S_ferredoxin"/>
</dbReference>
<evidence type="ECO:0000256" key="2">
    <source>
        <dbReference type="ARBA" id="ARBA00022448"/>
    </source>
</evidence>
<dbReference type="GO" id="GO:0009055">
    <property type="term" value="F:electron transfer activity"/>
    <property type="evidence" value="ECO:0007669"/>
    <property type="project" value="UniProtKB-UniRule"/>
</dbReference>
<dbReference type="HOGENOM" id="CLU_139698_9_0_2"/>
<name>F6D7V9_METPW</name>
<dbReference type="KEGG" id="mew:MSWAN_0765"/>
<evidence type="ECO:0000313" key="9">
    <source>
        <dbReference type="EMBL" id="AEG17797.1"/>
    </source>
</evidence>
<reference evidence="9 10" key="1">
    <citation type="journal article" date="2014" name="Int. J. Syst. Evol. Microbiol.">
        <title>Methanobacterium paludis sp. nov. and a novel strain of Methanobacterium lacus isolated from northern peatlands.</title>
        <authorList>
            <person name="Cadillo-Quiroz H."/>
            <person name="Brauer S.L."/>
            <person name="Goodson N."/>
            <person name="Yavitt J.B."/>
            <person name="Zinder S.H."/>
        </authorList>
    </citation>
    <scope>NUCLEOTIDE SEQUENCE [LARGE SCALE GENOMIC DNA]</scope>
    <source>
        <strain evidence="10">DSM 25820 / JCM 18151 / SWAN1</strain>
    </source>
</reference>
<dbReference type="PANTHER" id="PTHR36923">
    <property type="entry name" value="FERREDOXIN"/>
    <property type="match status" value="1"/>
</dbReference>
<dbReference type="AlphaFoldDB" id="F6D7V9"/>
<dbReference type="eggNOG" id="arCOG00349">
    <property type="taxonomic scope" value="Archaea"/>
</dbReference>
<evidence type="ECO:0000256" key="6">
    <source>
        <dbReference type="ARBA" id="ARBA00023014"/>
    </source>
</evidence>
<keyword evidence="4 7" id="KW-0249">Electron transport</keyword>
<evidence type="ECO:0000256" key="5">
    <source>
        <dbReference type="ARBA" id="ARBA00023004"/>
    </source>
</evidence>
<dbReference type="InterPro" id="IPR017896">
    <property type="entry name" value="4Fe4S_Fe-S-bd"/>
</dbReference>
<dbReference type="GeneID" id="10668261"/>
<dbReference type="PROSITE" id="PS00198">
    <property type="entry name" value="4FE4S_FER_1"/>
    <property type="match status" value="1"/>
</dbReference>
<keyword evidence="5 7" id="KW-0408">Iron</keyword>
<dbReference type="Gene3D" id="3.30.70.20">
    <property type="match status" value="1"/>
</dbReference>
<comment type="function">
    <text evidence="7">Ferredoxins are iron-sulfur proteins that transfer electrons in a wide variety of metabolic reactions.</text>
</comment>
<dbReference type="PANTHER" id="PTHR36923:SF3">
    <property type="entry name" value="FERREDOXIN"/>
    <property type="match status" value="1"/>
</dbReference>
<dbReference type="GO" id="GO:0016491">
    <property type="term" value="F:oxidoreductase activity"/>
    <property type="evidence" value="ECO:0007669"/>
    <property type="project" value="UniProtKB-ARBA"/>
</dbReference>
<evidence type="ECO:0000256" key="3">
    <source>
        <dbReference type="ARBA" id="ARBA00022723"/>
    </source>
</evidence>
<dbReference type="SUPFAM" id="SSF54862">
    <property type="entry name" value="4Fe-4S ferredoxins"/>
    <property type="match status" value="1"/>
</dbReference>
<dbReference type="PROSITE" id="PS51379">
    <property type="entry name" value="4FE4S_FER_2"/>
    <property type="match status" value="1"/>
</dbReference>
<dbReference type="Pfam" id="PF13459">
    <property type="entry name" value="Fer4_15"/>
    <property type="match status" value="1"/>
</dbReference>
<keyword evidence="10" id="KW-1185">Reference proteome</keyword>
<evidence type="ECO:0000256" key="1">
    <source>
        <dbReference type="ARBA" id="ARBA00001966"/>
    </source>
</evidence>
<dbReference type="RefSeq" id="WP_013825299.1">
    <property type="nucleotide sequence ID" value="NC_015574.1"/>
</dbReference>
<protein>
    <recommendedName>
        <fullName evidence="7">Ferredoxin</fullName>
    </recommendedName>
</protein>
<dbReference type="OrthoDB" id="5583at2157"/>
<accession>F6D7V9</accession>